<gene>
    <name evidence="1" type="ORF">SAMN04488541_1015101</name>
</gene>
<keyword evidence="2" id="KW-1185">Reference proteome</keyword>
<evidence type="ECO:0000313" key="1">
    <source>
        <dbReference type="EMBL" id="SFF09471.1"/>
    </source>
</evidence>
<dbReference type="Proteomes" id="UP000199513">
    <property type="component" value="Unassembled WGS sequence"/>
</dbReference>
<protein>
    <recommendedName>
        <fullName evidence="3">AhpC/TSA family protein</fullName>
    </recommendedName>
</protein>
<dbReference type="OrthoDB" id="989289at2"/>
<evidence type="ECO:0000313" key="2">
    <source>
        <dbReference type="Proteomes" id="UP000199513"/>
    </source>
</evidence>
<sequence>MRYIGILFFILLFGCSSNPNKEREEKLIDLLQSYQLGSSLDKSIYLITITGGCGGCMQEAATFIRTNVKDNRYLFIISTDSRKAVSLDFEYHVRQSPNFLIDTKLLAQKYELVEIEHPVIYFCKNKKVVDIRELTYQNADSLFSYINNFLDNL</sequence>
<dbReference type="RefSeq" id="WP_143090878.1">
    <property type="nucleotide sequence ID" value="NZ_FONY01000015.1"/>
</dbReference>
<dbReference type="AlphaFoldDB" id="A0A1I2FYI2"/>
<name>A0A1I2FYI2_9BACT</name>
<dbReference type="PROSITE" id="PS51257">
    <property type="entry name" value="PROKAR_LIPOPROTEIN"/>
    <property type="match status" value="1"/>
</dbReference>
<organism evidence="1 2">
    <name type="scientific">Thermoflexibacter ruber</name>
    <dbReference type="NCBI Taxonomy" id="1003"/>
    <lineage>
        <taxon>Bacteria</taxon>
        <taxon>Pseudomonadati</taxon>
        <taxon>Bacteroidota</taxon>
        <taxon>Cytophagia</taxon>
        <taxon>Cytophagales</taxon>
        <taxon>Thermoflexibacteraceae</taxon>
        <taxon>Thermoflexibacter</taxon>
    </lineage>
</organism>
<evidence type="ECO:0008006" key="3">
    <source>
        <dbReference type="Google" id="ProtNLM"/>
    </source>
</evidence>
<dbReference type="EMBL" id="FONY01000015">
    <property type="protein sequence ID" value="SFF09471.1"/>
    <property type="molecule type" value="Genomic_DNA"/>
</dbReference>
<proteinExistence type="predicted"/>
<dbReference type="STRING" id="1003.SAMN04488541_1015101"/>
<reference evidence="1 2" key="1">
    <citation type="submission" date="2016-10" db="EMBL/GenBank/DDBJ databases">
        <authorList>
            <person name="de Groot N.N."/>
        </authorList>
    </citation>
    <scope>NUCLEOTIDE SEQUENCE [LARGE SCALE GENOMIC DNA]</scope>
    <source>
        <strain>GEY</strain>
        <strain evidence="2">DSM 9560</strain>
    </source>
</reference>
<accession>A0A1I2FYI2</accession>